<accession>A0A1W0VXF8</accession>
<evidence type="ECO:0000313" key="2">
    <source>
        <dbReference type="EMBL" id="OQU86819.1"/>
    </source>
</evidence>
<dbReference type="EMBL" id="CM000762">
    <property type="protein sequence ID" value="OQU86819.1"/>
    <property type="molecule type" value="Genomic_DNA"/>
</dbReference>
<gene>
    <name evidence="2" type="ORF">SORBI_3003G156733</name>
</gene>
<organism evidence="2 3">
    <name type="scientific">Sorghum bicolor</name>
    <name type="common">Sorghum</name>
    <name type="synonym">Sorghum vulgare</name>
    <dbReference type="NCBI Taxonomy" id="4558"/>
    <lineage>
        <taxon>Eukaryota</taxon>
        <taxon>Viridiplantae</taxon>
        <taxon>Streptophyta</taxon>
        <taxon>Embryophyta</taxon>
        <taxon>Tracheophyta</taxon>
        <taxon>Spermatophyta</taxon>
        <taxon>Magnoliopsida</taxon>
        <taxon>Liliopsida</taxon>
        <taxon>Poales</taxon>
        <taxon>Poaceae</taxon>
        <taxon>PACMAD clade</taxon>
        <taxon>Panicoideae</taxon>
        <taxon>Andropogonodae</taxon>
        <taxon>Andropogoneae</taxon>
        <taxon>Sorghinae</taxon>
        <taxon>Sorghum</taxon>
    </lineage>
</organism>
<reference evidence="2 3" key="1">
    <citation type="journal article" date="2009" name="Nature">
        <title>The Sorghum bicolor genome and the diversification of grasses.</title>
        <authorList>
            <person name="Paterson A.H."/>
            <person name="Bowers J.E."/>
            <person name="Bruggmann R."/>
            <person name="Dubchak I."/>
            <person name="Grimwood J."/>
            <person name="Gundlach H."/>
            <person name="Haberer G."/>
            <person name="Hellsten U."/>
            <person name="Mitros T."/>
            <person name="Poliakov A."/>
            <person name="Schmutz J."/>
            <person name="Spannagl M."/>
            <person name="Tang H."/>
            <person name="Wang X."/>
            <person name="Wicker T."/>
            <person name="Bharti A.K."/>
            <person name="Chapman J."/>
            <person name="Feltus F.A."/>
            <person name="Gowik U."/>
            <person name="Grigoriev I.V."/>
            <person name="Lyons E."/>
            <person name="Maher C.A."/>
            <person name="Martis M."/>
            <person name="Narechania A."/>
            <person name="Otillar R.P."/>
            <person name="Penning B.W."/>
            <person name="Salamov A.A."/>
            <person name="Wang Y."/>
            <person name="Zhang L."/>
            <person name="Carpita N.C."/>
            <person name="Freeling M."/>
            <person name="Gingle A.R."/>
            <person name="Hash C.T."/>
            <person name="Keller B."/>
            <person name="Klein P."/>
            <person name="Kresovich S."/>
            <person name="McCann M.C."/>
            <person name="Ming R."/>
            <person name="Peterson D.G."/>
            <person name="Mehboob-ur-Rahman"/>
            <person name="Ware D."/>
            <person name="Westhoff P."/>
            <person name="Mayer K.F."/>
            <person name="Messing J."/>
            <person name="Rokhsar D.S."/>
        </authorList>
    </citation>
    <scope>NUCLEOTIDE SEQUENCE [LARGE SCALE GENOMIC DNA]</scope>
    <source>
        <strain evidence="3">cv. BTx623</strain>
    </source>
</reference>
<evidence type="ECO:0000256" key="1">
    <source>
        <dbReference type="SAM" id="MobiDB-lite"/>
    </source>
</evidence>
<name>A0A1W0VXF8_SORBI</name>
<feature type="region of interest" description="Disordered" evidence="1">
    <location>
        <begin position="53"/>
        <end position="99"/>
    </location>
</feature>
<dbReference type="InParanoid" id="A0A1W0VXF8"/>
<reference evidence="3" key="2">
    <citation type="journal article" date="2018" name="Plant J.">
        <title>The Sorghum bicolor reference genome: improved assembly, gene annotations, a transcriptome atlas, and signatures of genome organization.</title>
        <authorList>
            <person name="McCormick R.F."/>
            <person name="Truong S.K."/>
            <person name="Sreedasyam A."/>
            <person name="Jenkins J."/>
            <person name="Shu S."/>
            <person name="Sims D."/>
            <person name="Kennedy M."/>
            <person name="Amirebrahimi M."/>
            <person name="Weers B.D."/>
            <person name="McKinley B."/>
            <person name="Mattison A."/>
            <person name="Morishige D.T."/>
            <person name="Grimwood J."/>
            <person name="Schmutz J."/>
            <person name="Mullet J.E."/>
        </authorList>
    </citation>
    <scope>NUCLEOTIDE SEQUENCE [LARGE SCALE GENOMIC DNA]</scope>
    <source>
        <strain evidence="3">cv. BTx623</strain>
    </source>
</reference>
<protein>
    <submittedName>
        <fullName evidence="2">Uncharacterized protein</fullName>
    </submittedName>
</protein>
<dbReference type="Proteomes" id="UP000000768">
    <property type="component" value="Chromosome 3"/>
</dbReference>
<dbReference type="Gramene" id="OQU86819">
    <property type="protein sequence ID" value="OQU86819"/>
    <property type="gene ID" value="SORBI_3003G156733"/>
</dbReference>
<sequence>MHQASTVAAHTCSCLFTAFELRPLELTICNLPHLTSCLLNPFSDCHRHQSTTATAATSATTAGPPREPQTASGWSRTKHKCGPTPPCHEALPSPSISLN</sequence>
<feature type="compositionally biased region" description="Low complexity" evidence="1">
    <location>
        <begin position="53"/>
        <end position="62"/>
    </location>
</feature>
<dbReference type="AlphaFoldDB" id="A0A1W0VXF8"/>
<proteinExistence type="predicted"/>
<evidence type="ECO:0000313" key="3">
    <source>
        <dbReference type="Proteomes" id="UP000000768"/>
    </source>
</evidence>
<keyword evidence="3" id="KW-1185">Reference proteome</keyword>